<organism evidence="1 2">
    <name type="scientific">Bauhinia variegata</name>
    <name type="common">Purple orchid tree</name>
    <name type="synonym">Phanera variegata</name>
    <dbReference type="NCBI Taxonomy" id="167791"/>
    <lineage>
        <taxon>Eukaryota</taxon>
        <taxon>Viridiplantae</taxon>
        <taxon>Streptophyta</taxon>
        <taxon>Embryophyta</taxon>
        <taxon>Tracheophyta</taxon>
        <taxon>Spermatophyta</taxon>
        <taxon>Magnoliopsida</taxon>
        <taxon>eudicotyledons</taxon>
        <taxon>Gunneridae</taxon>
        <taxon>Pentapetalae</taxon>
        <taxon>rosids</taxon>
        <taxon>fabids</taxon>
        <taxon>Fabales</taxon>
        <taxon>Fabaceae</taxon>
        <taxon>Cercidoideae</taxon>
        <taxon>Cercideae</taxon>
        <taxon>Bauhiniinae</taxon>
        <taxon>Bauhinia</taxon>
    </lineage>
</organism>
<evidence type="ECO:0000313" key="1">
    <source>
        <dbReference type="EMBL" id="KAI4307987.1"/>
    </source>
</evidence>
<evidence type="ECO:0000313" key="2">
    <source>
        <dbReference type="Proteomes" id="UP000828941"/>
    </source>
</evidence>
<protein>
    <submittedName>
        <fullName evidence="1">Uncharacterized protein</fullName>
    </submittedName>
</protein>
<keyword evidence="2" id="KW-1185">Reference proteome</keyword>
<comment type="caution">
    <text evidence="1">The sequence shown here is derived from an EMBL/GenBank/DDBJ whole genome shotgun (WGS) entry which is preliminary data.</text>
</comment>
<dbReference type="EMBL" id="CM039437">
    <property type="protein sequence ID" value="KAI4307987.1"/>
    <property type="molecule type" value="Genomic_DNA"/>
</dbReference>
<dbReference type="Proteomes" id="UP000828941">
    <property type="component" value="Chromosome 12"/>
</dbReference>
<proteinExistence type="predicted"/>
<gene>
    <name evidence="1" type="ORF">L6164_031108</name>
</gene>
<accession>A0ACB9LES6</accession>
<reference evidence="1 2" key="1">
    <citation type="journal article" date="2022" name="DNA Res.">
        <title>Chromosomal-level genome assembly of the orchid tree Bauhinia variegata (Leguminosae; Cercidoideae) supports the allotetraploid origin hypothesis of Bauhinia.</title>
        <authorList>
            <person name="Zhong Y."/>
            <person name="Chen Y."/>
            <person name="Zheng D."/>
            <person name="Pang J."/>
            <person name="Liu Y."/>
            <person name="Luo S."/>
            <person name="Meng S."/>
            <person name="Qian L."/>
            <person name="Wei D."/>
            <person name="Dai S."/>
            <person name="Zhou R."/>
        </authorList>
    </citation>
    <scope>NUCLEOTIDE SEQUENCE [LARGE SCALE GENOMIC DNA]</scope>
    <source>
        <strain evidence="1">BV-YZ2020</strain>
    </source>
</reference>
<name>A0ACB9LES6_BAUVA</name>
<sequence length="141" mass="16117">MNCIQFHSSLLPLHSKLRYQHHQEQTRFLWLSGNEPVKPFPQSQLFLPSPSSAVTKALPHSIVFAAASLPPNSNDMSDFDFLQTCVLLLSVYFIANFIVPEFLSKYFGFDQVNRDQKMDDVTDSNKASTEKKKQKFNSTET</sequence>